<protein>
    <submittedName>
        <fullName evidence="3">Uncharacterized protein</fullName>
    </submittedName>
</protein>
<feature type="compositionally biased region" description="Basic residues" evidence="1">
    <location>
        <begin position="67"/>
        <end position="82"/>
    </location>
</feature>
<keyword evidence="2" id="KW-1133">Transmembrane helix</keyword>
<gene>
    <name evidence="3" type="ORF">COT97_00990</name>
</gene>
<accession>A0A2H0V608</accession>
<dbReference type="EMBL" id="PFAP01000004">
    <property type="protein sequence ID" value="PIR94505.1"/>
    <property type="molecule type" value="Genomic_DNA"/>
</dbReference>
<comment type="caution">
    <text evidence="3">The sequence shown here is derived from an EMBL/GenBank/DDBJ whole genome shotgun (WGS) entry which is preliminary data.</text>
</comment>
<name>A0A2H0V608_9BACT</name>
<organism evidence="3 4">
    <name type="scientific">Candidatus Falkowbacteria bacterium CG10_big_fil_rev_8_21_14_0_10_39_11</name>
    <dbReference type="NCBI Taxonomy" id="1974565"/>
    <lineage>
        <taxon>Bacteria</taxon>
        <taxon>Candidatus Falkowiibacteriota</taxon>
    </lineage>
</organism>
<dbReference type="Proteomes" id="UP000229901">
    <property type="component" value="Unassembled WGS sequence"/>
</dbReference>
<keyword evidence="2" id="KW-0472">Membrane</keyword>
<evidence type="ECO:0000313" key="3">
    <source>
        <dbReference type="EMBL" id="PIR94505.1"/>
    </source>
</evidence>
<proteinExistence type="predicted"/>
<feature type="transmembrane region" description="Helical" evidence="2">
    <location>
        <begin position="7"/>
        <end position="23"/>
    </location>
</feature>
<reference evidence="4" key="1">
    <citation type="submission" date="2017-09" db="EMBL/GenBank/DDBJ databases">
        <title>Depth-based differentiation of microbial function through sediment-hosted aquifers and enrichment of novel symbionts in the deep terrestrial subsurface.</title>
        <authorList>
            <person name="Probst A.J."/>
            <person name="Ladd B."/>
            <person name="Jarett J.K."/>
            <person name="Geller-Mcgrath D.E."/>
            <person name="Sieber C.M.K."/>
            <person name="Emerson J.B."/>
            <person name="Anantharaman K."/>
            <person name="Thomas B.C."/>
            <person name="Malmstrom R."/>
            <person name="Stieglmeier M."/>
            <person name="Klingl A."/>
            <person name="Woyke T."/>
            <person name="Ryan C.M."/>
            <person name="Banfield J.F."/>
        </authorList>
    </citation>
    <scope>NUCLEOTIDE SEQUENCE [LARGE SCALE GENOMIC DNA]</scope>
</reference>
<keyword evidence="2" id="KW-0812">Transmembrane</keyword>
<dbReference type="AlphaFoldDB" id="A0A2H0V608"/>
<evidence type="ECO:0000256" key="2">
    <source>
        <dbReference type="SAM" id="Phobius"/>
    </source>
</evidence>
<feature type="region of interest" description="Disordered" evidence="1">
    <location>
        <begin position="67"/>
        <end position="89"/>
    </location>
</feature>
<evidence type="ECO:0000313" key="4">
    <source>
        <dbReference type="Proteomes" id="UP000229901"/>
    </source>
</evidence>
<sequence>MQRSHKIRLVISYLLLLAAYIVYLGQKLILYSLLLTILGLVILLLGLIINKPKLNVLSPAFVWRKRKGPKTSKNKDPKHKVKEIKSEEEEEEVEIIAPKQSHQKTSKDINEDIQEITKVWAELEEEK</sequence>
<evidence type="ECO:0000256" key="1">
    <source>
        <dbReference type="SAM" id="MobiDB-lite"/>
    </source>
</evidence>
<feature type="transmembrane region" description="Helical" evidence="2">
    <location>
        <begin position="29"/>
        <end position="49"/>
    </location>
</feature>